<name>A0A370GAW9_9BACI</name>
<evidence type="ECO:0000259" key="2">
    <source>
        <dbReference type="PROSITE" id="PS50943"/>
    </source>
</evidence>
<organism evidence="3 4">
    <name type="scientific">Falsibacillus pallidus</name>
    <dbReference type="NCBI Taxonomy" id="493781"/>
    <lineage>
        <taxon>Bacteria</taxon>
        <taxon>Bacillati</taxon>
        <taxon>Bacillota</taxon>
        <taxon>Bacilli</taxon>
        <taxon>Bacillales</taxon>
        <taxon>Bacillaceae</taxon>
        <taxon>Falsibacillus</taxon>
    </lineage>
</organism>
<dbReference type="AlphaFoldDB" id="A0A370GAW9"/>
<dbReference type="Gene3D" id="1.10.260.40">
    <property type="entry name" value="lambda repressor-like DNA-binding domains"/>
    <property type="match status" value="1"/>
</dbReference>
<accession>A0A370GAW9</accession>
<dbReference type="Pfam" id="PF01381">
    <property type="entry name" value="HTH_3"/>
    <property type="match status" value="1"/>
</dbReference>
<dbReference type="EMBL" id="QQAY01000015">
    <property type="protein sequence ID" value="RDI39143.1"/>
    <property type="molecule type" value="Genomic_DNA"/>
</dbReference>
<dbReference type="GO" id="GO:0003677">
    <property type="term" value="F:DNA binding"/>
    <property type="evidence" value="ECO:0007669"/>
    <property type="project" value="UniProtKB-KW"/>
</dbReference>
<dbReference type="InterPro" id="IPR010982">
    <property type="entry name" value="Lambda_DNA-bd_dom_sf"/>
</dbReference>
<protein>
    <submittedName>
        <fullName evidence="3">DNA-binding XRE family transcriptional regulator</fullName>
    </submittedName>
</protein>
<dbReference type="PANTHER" id="PTHR46558">
    <property type="entry name" value="TRACRIPTIONAL REGULATORY PROTEIN-RELATED-RELATED"/>
    <property type="match status" value="1"/>
</dbReference>
<keyword evidence="4" id="KW-1185">Reference proteome</keyword>
<reference evidence="3 4" key="1">
    <citation type="submission" date="2018-07" db="EMBL/GenBank/DDBJ databases">
        <title>Genomic Encyclopedia of Type Strains, Phase IV (KMG-IV): sequencing the most valuable type-strain genomes for metagenomic binning, comparative biology and taxonomic classification.</title>
        <authorList>
            <person name="Goeker M."/>
        </authorList>
    </citation>
    <scope>NUCLEOTIDE SEQUENCE [LARGE SCALE GENOMIC DNA]</scope>
    <source>
        <strain evidence="3 4">DSM 25281</strain>
    </source>
</reference>
<sequence length="251" mass="28009">MRRVGKQIAHLRKEMKMTQMELAEQMGVSFQAVSNWERGETMPDISKLPDLSRIFQVEIDEILTNGKGTQLVKGVIENMDDTFIEELENPKEEFMNAAPVLKMEQADSIFNQLKAEITIDELSILAPFISQDYIDEWAAKEFGENGISSLAAIAPFLGQEKIDEFAVKDFEQKGIAELSSIAPFVSQNTLDECARSSFEKEGISSIVAICPFIEGELLNELALEAIAAKGIQEIAPILPFLDSRDFKVVTK</sequence>
<dbReference type="CDD" id="cd00093">
    <property type="entry name" value="HTH_XRE"/>
    <property type="match status" value="1"/>
</dbReference>
<dbReference type="Proteomes" id="UP000255326">
    <property type="component" value="Unassembled WGS sequence"/>
</dbReference>
<dbReference type="PROSITE" id="PS50943">
    <property type="entry name" value="HTH_CROC1"/>
    <property type="match status" value="1"/>
</dbReference>
<dbReference type="SMART" id="SM00530">
    <property type="entry name" value="HTH_XRE"/>
    <property type="match status" value="1"/>
</dbReference>
<gene>
    <name evidence="3" type="ORF">DFR59_11550</name>
</gene>
<feature type="domain" description="HTH cro/C1-type" evidence="2">
    <location>
        <begin position="8"/>
        <end position="62"/>
    </location>
</feature>
<dbReference type="InterPro" id="IPR001387">
    <property type="entry name" value="Cro/C1-type_HTH"/>
</dbReference>
<comment type="caution">
    <text evidence="3">The sequence shown here is derived from an EMBL/GenBank/DDBJ whole genome shotgun (WGS) entry which is preliminary data.</text>
</comment>
<evidence type="ECO:0000313" key="4">
    <source>
        <dbReference type="Proteomes" id="UP000255326"/>
    </source>
</evidence>
<keyword evidence="1 3" id="KW-0238">DNA-binding</keyword>
<dbReference type="SUPFAM" id="SSF47413">
    <property type="entry name" value="lambda repressor-like DNA-binding domains"/>
    <property type="match status" value="1"/>
</dbReference>
<proteinExistence type="predicted"/>
<evidence type="ECO:0000256" key="1">
    <source>
        <dbReference type="ARBA" id="ARBA00023125"/>
    </source>
</evidence>
<evidence type="ECO:0000313" key="3">
    <source>
        <dbReference type="EMBL" id="RDI39143.1"/>
    </source>
</evidence>
<dbReference type="PANTHER" id="PTHR46558:SF11">
    <property type="entry name" value="HTH-TYPE TRANSCRIPTIONAL REGULATOR XRE"/>
    <property type="match status" value="1"/>
</dbReference>